<protein>
    <submittedName>
        <fullName evidence="1">Uncharacterized protein</fullName>
    </submittedName>
</protein>
<feature type="non-terminal residue" evidence="1">
    <location>
        <position position="82"/>
    </location>
</feature>
<organism evidence="1 2">
    <name type="scientific">Dryococelus australis</name>
    <dbReference type="NCBI Taxonomy" id="614101"/>
    <lineage>
        <taxon>Eukaryota</taxon>
        <taxon>Metazoa</taxon>
        <taxon>Ecdysozoa</taxon>
        <taxon>Arthropoda</taxon>
        <taxon>Hexapoda</taxon>
        <taxon>Insecta</taxon>
        <taxon>Pterygota</taxon>
        <taxon>Neoptera</taxon>
        <taxon>Polyneoptera</taxon>
        <taxon>Phasmatodea</taxon>
        <taxon>Verophasmatodea</taxon>
        <taxon>Anareolatae</taxon>
        <taxon>Phasmatidae</taxon>
        <taxon>Eurycanthinae</taxon>
        <taxon>Dryococelus</taxon>
    </lineage>
</organism>
<accession>A0ABQ9GAS1</accession>
<gene>
    <name evidence="1" type="ORF">PR048_031950</name>
</gene>
<dbReference type="EMBL" id="JARBHB010000015">
    <property type="protein sequence ID" value="KAJ8868141.1"/>
    <property type="molecule type" value="Genomic_DNA"/>
</dbReference>
<comment type="caution">
    <text evidence="1">The sequence shown here is derived from an EMBL/GenBank/DDBJ whole genome shotgun (WGS) entry which is preliminary data.</text>
</comment>
<dbReference type="Proteomes" id="UP001159363">
    <property type="component" value="Chromosome 14"/>
</dbReference>
<sequence>MWIFSVISDFLTRMNLSTNNLRRICFDGAPKVIFVHCSNHALDLALQEIGEKNSIICDVLVVVKDVSTFIVESTKRKTTYSN</sequence>
<evidence type="ECO:0000313" key="1">
    <source>
        <dbReference type="EMBL" id="KAJ8868141.1"/>
    </source>
</evidence>
<evidence type="ECO:0000313" key="2">
    <source>
        <dbReference type="Proteomes" id="UP001159363"/>
    </source>
</evidence>
<proteinExistence type="predicted"/>
<name>A0ABQ9GAS1_9NEOP</name>
<keyword evidence="2" id="KW-1185">Reference proteome</keyword>
<reference evidence="1 2" key="1">
    <citation type="submission" date="2023-02" db="EMBL/GenBank/DDBJ databases">
        <title>LHISI_Scaffold_Assembly.</title>
        <authorList>
            <person name="Stuart O.P."/>
            <person name="Cleave R."/>
            <person name="Magrath M.J.L."/>
            <person name="Mikheyev A.S."/>
        </authorList>
    </citation>
    <scope>NUCLEOTIDE SEQUENCE [LARGE SCALE GENOMIC DNA]</scope>
    <source>
        <strain evidence="1">Daus_M_001</strain>
        <tissue evidence="1">Leg muscle</tissue>
    </source>
</reference>